<sequence>MRTIVMALVLLLAAGGARADRVNGASEALNGFRAKVGLAPLAHSGQLQQAAERHARDLLARGGLSHRGADGSTVGDRVMRTGYRYCTVAENIGRGQRSLEEIMLGWAGSDGHRANMLLANVRNYGLAWEKGNIWVLVLAAPGC</sequence>
<feature type="chain" id="PRO_5035282874" description="SCP domain-containing protein" evidence="1">
    <location>
        <begin position="20"/>
        <end position="143"/>
    </location>
</feature>
<dbReference type="RefSeq" id="WP_189681758.1">
    <property type="nucleotide sequence ID" value="NZ_BNCJ01000014.1"/>
</dbReference>
<keyword evidence="1" id="KW-0732">Signal</keyword>
<protein>
    <recommendedName>
        <fullName evidence="2">SCP domain-containing protein</fullName>
    </recommendedName>
</protein>
<feature type="signal peptide" evidence="1">
    <location>
        <begin position="1"/>
        <end position="19"/>
    </location>
</feature>
<dbReference type="Gene3D" id="3.40.33.10">
    <property type="entry name" value="CAP"/>
    <property type="match status" value="1"/>
</dbReference>
<organism evidence="3 4">
    <name type="scientific">Seohaeicola zhoushanensis</name>
    <dbReference type="NCBI Taxonomy" id="1569283"/>
    <lineage>
        <taxon>Bacteria</taxon>
        <taxon>Pseudomonadati</taxon>
        <taxon>Pseudomonadota</taxon>
        <taxon>Alphaproteobacteria</taxon>
        <taxon>Rhodobacterales</taxon>
        <taxon>Roseobacteraceae</taxon>
        <taxon>Seohaeicola</taxon>
    </lineage>
</organism>
<keyword evidence="4" id="KW-1185">Reference proteome</keyword>
<gene>
    <name evidence="3" type="ORF">GCM10017056_38620</name>
</gene>
<name>A0A8J3M8Y2_9RHOB</name>
<evidence type="ECO:0000313" key="4">
    <source>
        <dbReference type="Proteomes" id="UP000626220"/>
    </source>
</evidence>
<dbReference type="InterPro" id="IPR035940">
    <property type="entry name" value="CAP_sf"/>
</dbReference>
<proteinExistence type="predicted"/>
<feature type="domain" description="SCP" evidence="2">
    <location>
        <begin position="27"/>
        <end position="132"/>
    </location>
</feature>
<dbReference type="PANTHER" id="PTHR31157">
    <property type="entry name" value="SCP DOMAIN-CONTAINING PROTEIN"/>
    <property type="match status" value="1"/>
</dbReference>
<dbReference type="PANTHER" id="PTHR31157:SF1">
    <property type="entry name" value="SCP DOMAIN-CONTAINING PROTEIN"/>
    <property type="match status" value="1"/>
</dbReference>
<comment type="caution">
    <text evidence="3">The sequence shown here is derived from an EMBL/GenBank/DDBJ whole genome shotgun (WGS) entry which is preliminary data.</text>
</comment>
<dbReference type="Proteomes" id="UP000626220">
    <property type="component" value="Unassembled WGS sequence"/>
</dbReference>
<dbReference type="EMBL" id="BNCJ01000014">
    <property type="protein sequence ID" value="GHF63604.1"/>
    <property type="molecule type" value="Genomic_DNA"/>
</dbReference>
<evidence type="ECO:0000313" key="3">
    <source>
        <dbReference type="EMBL" id="GHF63604.1"/>
    </source>
</evidence>
<accession>A0A8J3M8Y2</accession>
<evidence type="ECO:0000256" key="1">
    <source>
        <dbReference type="SAM" id="SignalP"/>
    </source>
</evidence>
<dbReference type="InterPro" id="IPR014044">
    <property type="entry name" value="CAP_dom"/>
</dbReference>
<reference evidence="3" key="1">
    <citation type="journal article" date="2014" name="Int. J. Syst. Evol. Microbiol.">
        <title>Complete genome sequence of Corynebacterium casei LMG S-19264T (=DSM 44701T), isolated from a smear-ripened cheese.</title>
        <authorList>
            <consortium name="US DOE Joint Genome Institute (JGI-PGF)"/>
            <person name="Walter F."/>
            <person name="Albersmeier A."/>
            <person name="Kalinowski J."/>
            <person name="Ruckert C."/>
        </authorList>
    </citation>
    <scope>NUCLEOTIDE SEQUENCE</scope>
    <source>
        <strain evidence="3">KCTC 42650</strain>
    </source>
</reference>
<dbReference type="SUPFAM" id="SSF55797">
    <property type="entry name" value="PR-1-like"/>
    <property type="match status" value="1"/>
</dbReference>
<dbReference type="Pfam" id="PF00188">
    <property type="entry name" value="CAP"/>
    <property type="match status" value="1"/>
</dbReference>
<reference evidence="3" key="2">
    <citation type="submission" date="2020-09" db="EMBL/GenBank/DDBJ databases">
        <authorList>
            <person name="Sun Q."/>
            <person name="Kim S."/>
        </authorList>
    </citation>
    <scope>NUCLEOTIDE SEQUENCE</scope>
    <source>
        <strain evidence="3">KCTC 42650</strain>
    </source>
</reference>
<dbReference type="AlphaFoldDB" id="A0A8J3M8Y2"/>
<dbReference type="CDD" id="cd05379">
    <property type="entry name" value="CAP_bacterial"/>
    <property type="match status" value="1"/>
</dbReference>
<evidence type="ECO:0000259" key="2">
    <source>
        <dbReference type="Pfam" id="PF00188"/>
    </source>
</evidence>